<feature type="domain" description="Kinetochore protein Sos7 coiled-coil" evidence="2">
    <location>
        <begin position="63"/>
        <end position="136"/>
    </location>
</feature>
<dbReference type="OrthoDB" id="18959at2759"/>
<evidence type="ECO:0000313" key="4">
    <source>
        <dbReference type="Proteomes" id="UP000053989"/>
    </source>
</evidence>
<dbReference type="AlphaFoldDB" id="A0A0C3AAC7"/>
<dbReference type="Proteomes" id="UP000053989">
    <property type="component" value="Unassembled WGS sequence"/>
</dbReference>
<evidence type="ECO:0000259" key="2">
    <source>
        <dbReference type="Pfam" id="PF20882"/>
    </source>
</evidence>
<keyword evidence="4" id="KW-1185">Reference proteome</keyword>
<reference evidence="4" key="2">
    <citation type="submission" date="2015-01" db="EMBL/GenBank/DDBJ databases">
        <title>Evolutionary Origins and Diversification of the Mycorrhizal Mutualists.</title>
        <authorList>
            <consortium name="DOE Joint Genome Institute"/>
            <consortium name="Mycorrhizal Genomics Consortium"/>
            <person name="Kohler A."/>
            <person name="Kuo A."/>
            <person name="Nagy L.G."/>
            <person name="Floudas D."/>
            <person name="Copeland A."/>
            <person name="Barry K.W."/>
            <person name="Cichocki N."/>
            <person name="Veneault-Fourrey C."/>
            <person name="LaButti K."/>
            <person name="Lindquist E.A."/>
            <person name="Lipzen A."/>
            <person name="Lundell T."/>
            <person name="Morin E."/>
            <person name="Murat C."/>
            <person name="Riley R."/>
            <person name="Ohm R."/>
            <person name="Sun H."/>
            <person name="Tunlid A."/>
            <person name="Henrissat B."/>
            <person name="Grigoriev I.V."/>
            <person name="Hibbett D.S."/>
            <person name="Martin F."/>
        </authorList>
    </citation>
    <scope>NUCLEOTIDE SEQUENCE [LARGE SCALE GENOMIC DNA]</scope>
    <source>
        <strain evidence="4">Foug A</strain>
    </source>
</reference>
<name>A0A0C3AAC7_9AGAM</name>
<feature type="coiled-coil region" evidence="1">
    <location>
        <begin position="97"/>
        <end position="124"/>
    </location>
</feature>
<dbReference type="GO" id="GO:0000776">
    <property type="term" value="C:kinetochore"/>
    <property type="evidence" value="ECO:0007669"/>
    <property type="project" value="InterPro"/>
</dbReference>
<proteinExistence type="predicted"/>
<evidence type="ECO:0000256" key="1">
    <source>
        <dbReference type="SAM" id="Coils"/>
    </source>
</evidence>
<gene>
    <name evidence="3" type="ORF">SCLCIDRAFT_12551</name>
</gene>
<dbReference type="InterPro" id="IPR037475">
    <property type="entry name" value="Sos7"/>
</dbReference>
<dbReference type="EMBL" id="KN822004">
    <property type="protein sequence ID" value="KIM70703.1"/>
    <property type="molecule type" value="Genomic_DNA"/>
</dbReference>
<evidence type="ECO:0000313" key="3">
    <source>
        <dbReference type="EMBL" id="KIM70703.1"/>
    </source>
</evidence>
<dbReference type="PANTHER" id="PTHR37329">
    <property type="entry name" value="KINETOCHORE PROTEIN SOS7"/>
    <property type="match status" value="1"/>
</dbReference>
<dbReference type="GO" id="GO:0034501">
    <property type="term" value="P:protein localization to kinetochore"/>
    <property type="evidence" value="ECO:0007669"/>
    <property type="project" value="InterPro"/>
</dbReference>
<dbReference type="STRING" id="1036808.A0A0C3AAC7"/>
<organism evidence="3 4">
    <name type="scientific">Scleroderma citrinum Foug A</name>
    <dbReference type="NCBI Taxonomy" id="1036808"/>
    <lineage>
        <taxon>Eukaryota</taxon>
        <taxon>Fungi</taxon>
        <taxon>Dikarya</taxon>
        <taxon>Basidiomycota</taxon>
        <taxon>Agaricomycotina</taxon>
        <taxon>Agaricomycetes</taxon>
        <taxon>Agaricomycetidae</taxon>
        <taxon>Boletales</taxon>
        <taxon>Sclerodermatineae</taxon>
        <taxon>Sclerodermataceae</taxon>
        <taxon>Scleroderma</taxon>
    </lineage>
</organism>
<dbReference type="InParanoid" id="A0A0C3AAC7"/>
<dbReference type="HOGENOM" id="CLU_062075_0_0_1"/>
<sequence>MSTSLDAPKQLQDTLDNAKLHIFNTRTQLKSYHFEDLDNSTSAEGALSDPAIVASDVAAQISFLRKLKFQYLEQNAKDKYVKTIVSDDAPLITAASNEEIRQRNEEKKRNLKEIKVKLAEKQEDVRTLAPLVEEDYEKARSMTSLATSLSAKILDARLALTRLRQAHPQPRLTISTATATLDTQVAQMQELDDELQGLEKRIDESKGKLKAEMGEVEQLRGVERERAAELALVGKEGGDDDPRLSGLYDWLQTALNIQCSLLSLKSSHAESENELRLTYYIDSPSSTAAKELVLTLLFIPNTRQLASASVRYDGVDLELGDVVDAHVQANDTPGLVWAVLARARSGCGESDAVMS</sequence>
<dbReference type="PANTHER" id="PTHR37329:SF1">
    <property type="entry name" value="KINETOCHORE PROTEIN SOS7"/>
    <property type="match status" value="1"/>
</dbReference>
<keyword evidence="1" id="KW-0175">Coiled coil</keyword>
<reference evidence="3 4" key="1">
    <citation type="submission" date="2014-04" db="EMBL/GenBank/DDBJ databases">
        <authorList>
            <consortium name="DOE Joint Genome Institute"/>
            <person name="Kuo A."/>
            <person name="Kohler A."/>
            <person name="Nagy L.G."/>
            <person name="Floudas D."/>
            <person name="Copeland A."/>
            <person name="Barry K.W."/>
            <person name="Cichocki N."/>
            <person name="Veneault-Fourrey C."/>
            <person name="LaButti K."/>
            <person name="Lindquist E.A."/>
            <person name="Lipzen A."/>
            <person name="Lundell T."/>
            <person name="Morin E."/>
            <person name="Murat C."/>
            <person name="Sun H."/>
            <person name="Tunlid A."/>
            <person name="Henrissat B."/>
            <person name="Grigoriev I.V."/>
            <person name="Hibbett D.S."/>
            <person name="Martin F."/>
            <person name="Nordberg H.P."/>
            <person name="Cantor M.N."/>
            <person name="Hua S.X."/>
        </authorList>
    </citation>
    <scope>NUCLEOTIDE SEQUENCE [LARGE SCALE GENOMIC DNA]</scope>
    <source>
        <strain evidence="3 4">Foug A</strain>
    </source>
</reference>
<dbReference type="Pfam" id="PF20882">
    <property type="entry name" value="Sos7"/>
    <property type="match status" value="1"/>
</dbReference>
<feature type="coiled-coil region" evidence="1">
    <location>
        <begin position="181"/>
        <end position="215"/>
    </location>
</feature>
<dbReference type="GO" id="GO:0051315">
    <property type="term" value="P:attachment of mitotic spindle microtubules to kinetochore"/>
    <property type="evidence" value="ECO:0007669"/>
    <property type="project" value="TreeGrafter"/>
</dbReference>
<protein>
    <recommendedName>
        <fullName evidence="2">Kinetochore protein Sos7 coiled-coil domain-containing protein</fullName>
    </recommendedName>
</protein>
<dbReference type="InterPro" id="IPR048781">
    <property type="entry name" value="Sos7_CC"/>
</dbReference>
<accession>A0A0C3AAC7</accession>